<dbReference type="CDD" id="cd02951">
    <property type="entry name" value="SoxW"/>
    <property type="match status" value="1"/>
</dbReference>
<dbReference type="AlphaFoldDB" id="A0A4R0PAV2"/>
<keyword evidence="2" id="KW-0732">Signal</keyword>
<sequence length="194" mass="21989">MTRFVFLLALLLIGPAVSTSAATMGDDGLHKQDWFALTFRDIAEDLDTAQEQGKRLVLLFEQRGCVYCKKLHEEVLSDPEIAKYVSDNFMVVQYNLHGDEEVIDLDGEVLTEKTAARKWRLLFTPTILFLPESASERKPVHESAVAIMPGAFGKGTFKDLFKWVRDKGYETDESFQQYHGRMGQKRVEAGVIPD</sequence>
<dbReference type="InterPro" id="IPR041737">
    <property type="entry name" value="SoxW"/>
</dbReference>
<proteinExistence type="predicted"/>
<feature type="chain" id="PRO_5020464975" evidence="2">
    <location>
        <begin position="22"/>
        <end position="194"/>
    </location>
</feature>
<dbReference type="SUPFAM" id="SSF52833">
    <property type="entry name" value="Thioredoxin-like"/>
    <property type="match status" value="1"/>
</dbReference>
<dbReference type="PROSITE" id="PS00194">
    <property type="entry name" value="THIOREDOXIN_1"/>
    <property type="match status" value="1"/>
</dbReference>
<dbReference type="EMBL" id="SJST01000008">
    <property type="protein sequence ID" value="TCD11955.1"/>
    <property type="molecule type" value="Genomic_DNA"/>
</dbReference>
<dbReference type="InterPro" id="IPR036249">
    <property type="entry name" value="Thioredoxin-like_sf"/>
</dbReference>
<protein>
    <submittedName>
        <fullName evidence="4">Thioredoxin</fullName>
    </submittedName>
</protein>
<dbReference type="InterPro" id="IPR012336">
    <property type="entry name" value="Thioredoxin-like_fold"/>
</dbReference>
<reference evidence="4 5" key="1">
    <citation type="journal article" date="2015" name="Antonie Van Leeuwenhoek">
        <title>Oricola cellulosilytica gen. nov., sp. nov., a cellulose-degrading bacterium of the family Phyllobacteriaceae isolated from surface seashore water, and emended descriptions of Mesorhizobium loti and Phyllobacterium myrsinacearum.</title>
        <authorList>
            <person name="Hameed A."/>
            <person name="Shahina M."/>
            <person name="Lai W.A."/>
            <person name="Lin S.Y."/>
            <person name="Young L.S."/>
            <person name="Liu Y.C."/>
            <person name="Hsu Y.H."/>
            <person name="Young C.C."/>
        </authorList>
    </citation>
    <scope>NUCLEOTIDE SEQUENCE [LARGE SCALE GENOMIC DNA]</scope>
    <source>
        <strain evidence="4 5">KCTC 52183</strain>
    </source>
</reference>
<dbReference type="InterPro" id="IPR017937">
    <property type="entry name" value="Thioredoxin_CS"/>
</dbReference>
<evidence type="ECO:0000256" key="1">
    <source>
        <dbReference type="ARBA" id="ARBA00023284"/>
    </source>
</evidence>
<name>A0A4R0PAV2_9HYPH</name>
<dbReference type="OrthoDB" id="9811036at2"/>
<gene>
    <name evidence="4" type="ORF">E0D97_16640</name>
</gene>
<evidence type="ECO:0000313" key="4">
    <source>
        <dbReference type="EMBL" id="TCD11955.1"/>
    </source>
</evidence>
<keyword evidence="5" id="KW-1185">Reference proteome</keyword>
<evidence type="ECO:0000313" key="5">
    <source>
        <dbReference type="Proteomes" id="UP000291301"/>
    </source>
</evidence>
<feature type="domain" description="Thioredoxin-like fold" evidence="3">
    <location>
        <begin position="49"/>
        <end position="133"/>
    </location>
</feature>
<dbReference type="Gene3D" id="3.40.30.10">
    <property type="entry name" value="Glutaredoxin"/>
    <property type="match status" value="1"/>
</dbReference>
<dbReference type="Pfam" id="PF13098">
    <property type="entry name" value="Thioredoxin_2"/>
    <property type="match status" value="1"/>
</dbReference>
<feature type="signal peptide" evidence="2">
    <location>
        <begin position="1"/>
        <end position="21"/>
    </location>
</feature>
<organism evidence="4 5">
    <name type="scientific">Oricola cellulosilytica</name>
    <dbReference type="NCBI Taxonomy" id="1429082"/>
    <lineage>
        <taxon>Bacteria</taxon>
        <taxon>Pseudomonadati</taxon>
        <taxon>Pseudomonadota</taxon>
        <taxon>Alphaproteobacteria</taxon>
        <taxon>Hyphomicrobiales</taxon>
        <taxon>Ahrensiaceae</taxon>
        <taxon>Oricola</taxon>
    </lineage>
</organism>
<evidence type="ECO:0000259" key="3">
    <source>
        <dbReference type="Pfam" id="PF13098"/>
    </source>
</evidence>
<dbReference type="Proteomes" id="UP000291301">
    <property type="component" value="Unassembled WGS sequence"/>
</dbReference>
<accession>A0A4R0PAV2</accession>
<comment type="caution">
    <text evidence="4">The sequence shown here is derived from an EMBL/GenBank/DDBJ whole genome shotgun (WGS) entry which is preliminary data.</text>
</comment>
<keyword evidence="1" id="KW-0676">Redox-active center</keyword>
<dbReference type="RefSeq" id="WP_131571113.1">
    <property type="nucleotide sequence ID" value="NZ_JAINFK010000007.1"/>
</dbReference>
<evidence type="ECO:0000256" key="2">
    <source>
        <dbReference type="SAM" id="SignalP"/>
    </source>
</evidence>